<feature type="transmembrane region" description="Helical" evidence="5">
    <location>
        <begin position="168"/>
        <end position="189"/>
    </location>
</feature>
<comment type="caution">
    <text evidence="6">The sequence shown here is derived from an EMBL/GenBank/DDBJ whole genome shotgun (WGS) entry which is preliminary data.</text>
</comment>
<dbReference type="GO" id="GO:0016020">
    <property type="term" value="C:membrane"/>
    <property type="evidence" value="ECO:0007669"/>
    <property type="project" value="UniProtKB-SubCell"/>
</dbReference>
<dbReference type="InterPro" id="IPR003689">
    <property type="entry name" value="ZIP"/>
</dbReference>
<dbReference type="Pfam" id="PF02535">
    <property type="entry name" value="Zip"/>
    <property type="match status" value="1"/>
</dbReference>
<evidence type="ECO:0000256" key="3">
    <source>
        <dbReference type="ARBA" id="ARBA00022989"/>
    </source>
</evidence>
<evidence type="ECO:0000256" key="5">
    <source>
        <dbReference type="SAM" id="Phobius"/>
    </source>
</evidence>
<gene>
    <name evidence="6" type="ORF">UU41_C0004G0024</name>
</gene>
<accession>A0A0G0V1D4</accession>
<evidence type="ECO:0000256" key="2">
    <source>
        <dbReference type="ARBA" id="ARBA00022692"/>
    </source>
</evidence>
<feature type="transmembrane region" description="Helical" evidence="5">
    <location>
        <begin position="195"/>
        <end position="213"/>
    </location>
</feature>
<evidence type="ECO:0000313" key="7">
    <source>
        <dbReference type="Proteomes" id="UP000034961"/>
    </source>
</evidence>
<reference evidence="6 7" key="1">
    <citation type="journal article" date="2015" name="Nature">
        <title>rRNA introns, odd ribosomes, and small enigmatic genomes across a large radiation of phyla.</title>
        <authorList>
            <person name="Brown C.T."/>
            <person name="Hug L.A."/>
            <person name="Thomas B.C."/>
            <person name="Sharon I."/>
            <person name="Castelle C.J."/>
            <person name="Singh A."/>
            <person name="Wilkins M.J."/>
            <person name="Williams K.H."/>
            <person name="Banfield J.F."/>
        </authorList>
    </citation>
    <scope>NUCLEOTIDE SEQUENCE [LARGE SCALE GENOMIC DNA]</scope>
</reference>
<comment type="subcellular location">
    <subcellularLocation>
        <location evidence="1">Membrane</location>
        <topology evidence="1">Multi-pass membrane protein</topology>
    </subcellularLocation>
</comment>
<keyword evidence="4 5" id="KW-0472">Membrane</keyword>
<evidence type="ECO:0000256" key="1">
    <source>
        <dbReference type="ARBA" id="ARBA00004141"/>
    </source>
</evidence>
<dbReference type="Proteomes" id="UP000034961">
    <property type="component" value="Unassembled WGS sequence"/>
</dbReference>
<dbReference type="PANTHER" id="PTHR16950:SF16">
    <property type="entry name" value="ZINC TRANSPORTER ZIP13"/>
    <property type="match status" value="1"/>
</dbReference>
<dbReference type="PATRIC" id="fig|1618474.3.peg.197"/>
<dbReference type="GO" id="GO:0046873">
    <property type="term" value="F:metal ion transmembrane transporter activity"/>
    <property type="evidence" value="ECO:0007669"/>
    <property type="project" value="InterPro"/>
</dbReference>
<feature type="transmembrane region" description="Helical" evidence="5">
    <location>
        <begin position="68"/>
        <end position="87"/>
    </location>
</feature>
<sequence>MSPLFNSIIANIFVSLISLIGAIALFRNKLGSTQFISVLVSFAAGVMLGASFFDILPEAFEELDTTRVLTWTLTGIIVSFLLERFLLWHHHQHHHHEDAHDIKPSAYLVLFGDAIHNLVDGIAITASFLVSPAIGITTTIAIAAHEIPQELADFSILLHAGMKKNRALLYNFLTALTAVLGALTSYLFLSSFETFIPLALSFTAGMFIYIALADLIPDLHHSHGSYLNIAQSLPFIIGILLMMMIVNSTPHSQEHEDEEVFPEDYVVEDVNKSFFNDNSVQKHQD</sequence>
<feature type="transmembrane region" description="Helical" evidence="5">
    <location>
        <begin position="38"/>
        <end position="56"/>
    </location>
</feature>
<dbReference type="PANTHER" id="PTHR16950">
    <property type="entry name" value="ZINC TRANSPORTER SLC39A7 HISTIDINE-RICH MEMBRANE PROTEIN KE4"/>
    <property type="match status" value="1"/>
</dbReference>
<keyword evidence="2 5" id="KW-0812">Transmembrane</keyword>
<evidence type="ECO:0000256" key="4">
    <source>
        <dbReference type="ARBA" id="ARBA00023136"/>
    </source>
</evidence>
<organism evidence="6 7">
    <name type="scientific">Candidatus Roizmanbacteria bacterium GW2011_GWA1_41_13</name>
    <dbReference type="NCBI Taxonomy" id="1618474"/>
    <lineage>
        <taxon>Bacteria</taxon>
        <taxon>Candidatus Roizmaniibacteriota</taxon>
    </lineage>
</organism>
<feature type="transmembrane region" description="Helical" evidence="5">
    <location>
        <begin position="6"/>
        <end position="26"/>
    </location>
</feature>
<proteinExistence type="predicted"/>
<feature type="transmembrane region" description="Helical" evidence="5">
    <location>
        <begin position="225"/>
        <end position="246"/>
    </location>
</feature>
<keyword evidence="3 5" id="KW-1133">Transmembrane helix</keyword>
<name>A0A0G0V1D4_9BACT</name>
<protein>
    <submittedName>
        <fullName evidence="6">Zinc/iron permease</fullName>
    </submittedName>
</protein>
<evidence type="ECO:0000313" key="6">
    <source>
        <dbReference type="EMBL" id="KKR94724.1"/>
    </source>
</evidence>
<dbReference type="EMBL" id="LCAN01000004">
    <property type="protein sequence ID" value="KKR94724.1"/>
    <property type="molecule type" value="Genomic_DNA"/>
</dbReference>
<dbReference type="AlphaFoldDB" id="A0A0G0V1D4"/>